<organism evidence="2 3">
    <name type="scientific">Anaerocolumna jejuensis DSM 15929</name>
    <dbReference type="NCBI Taxonomy" id="1121322"/>
    <lineage>
        <taxon>Bacteria</taxon>
        <taxon>Bacillati</taxon>
        <taxon>Bacillota</taxon>
        <taxon>Clostridia</taxon>
        <taxon>Lachnospirales</taxon>
        <taxon>Lachnospiraceae</taxon>
        <taxon>Anaerocolumna</taxon>
    </lineage>
</organism>
<proteinExistence type="predicted"/>
<dbReference type="SUPFAM" id="SSF56281">
    <property type="entry name" value="Metallo-hydrolase/oxidoreductase"/>
    <property type="match status" value="1"/>
</dbReference>
<evidence type="ECO:0000313" key="3">
    <source>
        <dbReference type="Proteomes" id="UP000184386"/>
    </source>
</evidence>
<keyword evidence="3" id="KW-1185">Reference proteome</keyword>
<reference evidence="2 3" key="1">
    <citation type="submission" date="2016-11" db="EMBL/GenBank/DDBJ databases">
        <authorList>
            <person name="Jaros S."/>
            <person name="Januszkiewicz K."/>
            <person name="Wedrychowicz H."/>
        </authorList>
    </citation>
    <scope>NUCLEOTIDE SEQUENCE [LARGE SCALE GENOMIC DNA]</scope>
    <source>
        <strain evidence="2 3">DSM 15929</strain>
    </source>
</reference>
<dbReference type="Pfam" id="PF00753">
    <property type="entry name" value="Lactamase_B"/>
    <property type="match status" value="1"/>
</dbReference>
<dbReference type="SMART" id="SM00849">
    <property type="entry name" value="Lactamase_B"/>
    <property type="match status" value="1"/>
</dbReference>
<dbReference type="RefSeq" id="WP_073278934.1">
    <property type="nucleotide sequence ID" value="NZ_FRAC01000024.1"/>
</dbReference>
<dbReference type="STRING" id="1121322.SAMN02745136_04232"/>
<dbReference type="Proteomes" id="UP000184386">
    <property type="component" value="Unassembled WGS sequence"/>
</dbReference>
<evidence type="ECO:0000259" key="1">
    <source>
        <dbReference type="SMART" id="SM00849"/>
    </source>
</evidence>
<dbReference type="InterPro" id="IPR001279">
    <property type="entry name" value="Metallo-B-lactamas"/>
</dbReference>
<dbReference type="PANTHER" id="PTHR42951">
    <property type="entry name" value="METALLO-BETA-LACTAMASE DOMAIN-CONTAINING"/>
    <property type="match status" value="1"/>
</dbReference>
<dbReference type="Gene3D" id="3.60.15.10">
    <property type="entry name" value="Ribonuclease Z/Hydroxyacylglutathione hydrolase-like"/>
    <property type="match status" value="1"/>
</dbReference>
<name>A0A1M6YBU3_9FIRM</name>
<feature type="domain" description="Metallo-beta-lactamase" evidence="1">
    <location>
        <begin position="25"/>
        <end position="212"/>
    </location>
</feature>
<protein>
    <submittedName>
        <fullName evidence="2">Glyoxylase, beta-lactamase superfamily II</fullName>
    </submittedName>
</protein>
<gene>
    <name evidence="2" type="ORF">SAMN02745136_04232</name>
</gene>
<dbReference type="OrthoDB" id="9761531at2"/>
<dbReference type="InterPro" id="IPR036866">
    <property type="entry name" value="RibonucZ/Hydroxyglut_hydro"/>
</dbReference>
<dbReference type="InterPro" id="IPR050855">
    <property type="entry name" value="NDM-1-like"/>
</dbReference>
<evidence type="ECO:0000313" key="2">
    <source>
        <dbReference type="EMBL" id="SHL15465.1"/>
    </source>
</evidence>
<accession>A0A1M6YBU3</accession>
<dbReference type="PANTHER" id="PTHR42951:SF4">
    <property type="entry name" value="ACYL-COENZYME A THIOESTERASE MBLAC2"/>
    <property type="match status" value="1"/>
</dbReference>
<sequence>MNDWFTIEKIDDDTYAISEYKHWEETHCYLLNGTKNSLLIDTGLGVGNIKKVVDKLTDLPVKVITTHVHWDHIGGHKYFNDIGVFEAEKDWLKIKFPIPLSSVKMNLLKEPCEFPEYFDMEEYRIFQGEAAFLLHENDIINLGDRNVRVIHTPGHSPGHICLYEESRGYLFTGDLIYEGTLDAFYPSTNPYEFMNSVKKIKELAIKRALPAHHKLNISTDLILEIDKGFTELYEAGKLNQGNGMFFFENFNIHI</sequence>
<dbReference type="EMBL" id="FRAC01000024">
    <property type="protein sequence ID" value="SHL15465.1"/>
    <property type="molecule type" value="Genomic_DNA"/>
</dbReference>
<dbReference type="AlphaFoldDB" id="A0A1M6YBU3"/>